<feature type="signal peptide" evidence="2">
    <location>
        <begin position="1"/>
        <end position="19"/>
    </location>
</feature>
<keyword evidence="2" id="KW-0732">Signal</keyword>
<gene>
    <name evidence="3" type="ORF">VVR66_11120</name>
</gene>
<dbReference type="RefSeq" id="WP_315277536.1">
    <property type="nucleotide sequence ID" value="NZ_CAUREL010000010.1"/>
</dbReference>
<sequence length="136" mass="13768">MIRKILMLLGVICVPIALAFASQSLASTAEPPQLPEETVSVQLRGSGEPSEPAASASPTAAPSGSSGPRDASSSASDQPSPSADASPVPVPEAPANPGVSVPNVGEIPQQVYQNPQPVPVPGEDDMDDEMDGEIDD</sequence>
<protein>
    <submittedName>
        <fullName evidence="3">Uncharacterized protein</fullName>
    </submittedName>
</protein>
<dbReference type="EMBL" id="JAYWLU010000011">
    <property type="protein sequence ID" value="MEX3595263.1"/>
    <property type="molecule type" value="Genomic_DNA"/>
</dbReference>
<dbReference type="Proteomes" id="UP001558481">
    <property type="component" value="Unassembled WGS sequence"/>
</dbReference>
<evidence type="ECO:0000313" key="3">
    <source>
        <dbReference type="EMBL" id="MEX3595263.1"/>
    </source>
</evidence>
<name>A0ABV3V3E9_9MICC</name>
<feature type="chain" id="PRO_5047144175" evidence="2">
    <location>
        <begin position="20"/>
        <end position="136"/>
    </location>
</feature>
<feature type="compositionally biased region" description="Acidic residues" evidence="1">
    <location>
        <begin position="122"/>
        <end position="136"/>
    </location>
</feature>
<evidence type="ECO:0000256" key="1">
    <source>
        <dbReference type="SAM" id="MobiDB-lite"/>
    </source>
</evidence>
<accession>A0ABV3V3E9</accession>
<reference evidence="3 4" key="1">
    <citation type="journal article" date="2024" name="Fungal Genet. Biol.">
        <title>The porcine skin microbiome exhibits broad fungal antagonism.</title>
        <authorList>
            <person name="De La Cruz K.F."/>
            <person name="Townsend E.C."/>
            <person name="Alex Cheong J.Z."/>
            <person name="Salamzade R."/>
            <person name="Liu A."/>
            <person name="Sandstrom S."/>
            <person name="Davila E."/>
            <person name="Huang L."/>
            <person name="Xu K.H."/>
            <person name="Wu S.Y."/>
            <person name="Meudt J.J."/>
            <person name="Shanmuganayagam D."/>
            <person name="Gibson A.L.F."/>
            <person name="Kalan L.R."/>
        </authorList>
    </citation>
    <scope>NUCLEOTIDE SEQUENCE [LARGE SCALE GENOMIC DNA]</scope>
    <source>
        <strain evidence="3 4">LK2625</strain>
    </source>
</reference>
<comment type="caution">
    <text evidence="3">The sequence shown here is derived from an EMBL/GenBank/DDBJ whole genome shotgun (WGS) entry which is preliminary data.</text>
</comment>
<proteinExistence type="predicted"/>
<feature type="compositionally biased region" description="Low complexity" evidence="1">
    <location>
        <begin position="45"/>
        <end position="87"/>
    </location>
</feature>
<evidence type="ECO:0000313" key="4">
    <source>
        <dbReference type="Proteomes" id="UP001558481"/>
    </source>
</evidence>
<organism evidence="3 4">
    <name type="scientific">Kocuria carniphila</name>
    <dbReference type="NCBI Taxonomy" id="262208"/>
    <lineage>
        <taxon>Bacteria</taxon>
        <taxon>Bacillati</taxon>
        <taxon>Actinomycetota</taxon>
        <taxon>Actinomycetes</taxon>
        <taxon>Micrococcales</taxon>
        <taxon>Micrococcaceae</taxon>
        <taxon>Kocuria</taxon>
    </lineage>
</organism>
<feature type="region of interest" description="Disordered" evidence="1">
    <location>
        <begin position="25"/>
        <end position="136"/>
    </location>
</feature>
<keyword evidence="4" id="KW-1185">Reference proteome</keyword>
<evidence type="ECO:0000256" key="2">
    <source>
        <dbReference type="SAM" id="SignalP"/>
    </source>
</evidence>